<protein>
    <submittedName>
        <fullName evidence="3">Uncharacterized protein</fullName>
    </submittedName>
</protein>
<evidence type="ECO:0000256" key="1">
    <source>
        <dbReference type="SAM" id="MobiDB-lite"/>
    </source>
</evidence>
<sequence length="60" mass="6428">MNPDTMLAIAGVIAACLAVAGLIGFVGLIGSDVALRMRSHIEKRRRRETPTPLIRPGDND</sequence>
<comment type="caution">
    <text evidence="3">The sequence shown here is derived from an EMBL/GenBank/DDBJ whole genome shotgun (WGS) entry which is preliminary data.</text>
</comment>
<evidence type="ECO:0000256" key="2">
    <source>
        <dbReference type="SAM" id="Phobius"/>
    </source>
</evidence>
<feature type="region of interest" description="Disordered" evidence="1">
    <location>
        <begin position="39"/>
        <end position="60"/>
    </location>
</feature>
<keyword evidence="4" id="KW-1185">Reference proteome</keyword>
<evidence type="ECO:0000313" key="4">
    <source>
        <dbReference type="Proteomes" id="UP000035720"/>
    </source>
</evidence>
<keyword evidence="2" id="KW-1133">Transmembrane helix</keyword>
<feature type="transmembrane region" description="Helical" evidence="2">
    <location>
        <begin position="6"/>
        <end position="35"/>
    </location>
</feature>
<dbReference type="STRING" id="1193518.BN13_80011"/>
<keyword evidence="2" id="KW-0472">Membrane</keyword>
<dbReference type="Proteomes" id="UP000035720">
    <property type="component" value="Unassembled WGS sequence"/>
</dbReference>
<name>A0A077MGP1_9MICO</name>
<reference evidence="3 4" key="1">
    <citation type="journal article" date="2013" name="ISME J.">
        <title>A metabolic model for members of the genus Tetrasphaera involved in enhanced biological phosphorus removal.</title>
        <authorList>
            <person name="Kristiansen R."/>
            <person name="Nguyen H.T.T."/>
            <person name="Saunders A.M."/>
            <person name="Nielsen J.L."/>
            <person name="Wimmer R."/>
            <person name="Le V.Q."/>
            <person name="McIlroy S.J."/>
            <person name="Petrovski S."/>
            <person name="Seviour R.J."/>
            <person name="Calteau A."/>
            <person name="Nielsen K.L."/>
            <person name="Nielsen P.H."/>
        </authorList>
    </citation>
    <scope>NUCLEOTIDE SEQUENCE [LARGE SCALE GENOMIC DNA]</scope>
    <source>
        <strain evidence="3 4">Ben 74</strain>
    </source>
</reference>
<dbReference type="RefSeq" id="WP_157038388.1">
    <property type="nucleotide sequence ID" value="NZ_HF571038.1"/>
</dbReference>
<proteinExistence type="predicted"/>
<dbReference type="EMBL" id="CAJC01000194">
    <property type="protein sequence ID" value="CCI54642.1"/>
    <property type="molecule type" value="Genomic_DNA"/>
</dbReference>
<evidence type="ECO:0000313" key="3">
    <source>
        <dbReference type="EMBL" id="CCI54642.1"/>
    </source>
</evidence>
<gene>
    <name evidence="3" type="ORF">BN13_80011</name>
</gene>
<keyword evidence="2" id="KW-0812">Transmembrane</keyword>
<accession>A0A077MGP1</accession>
<dbReference type="AlphaFoldDB" id="A0A077MGP1"/>
<organism evidence="3 4">
    <name type="scientific">Nostocoides jenkinsii Ben 74</name>
    <dbReference type="NCBI Taxonomy" id="1193518"/>
    <lineage>
        <taxon>Bacteria</taxon>
        <taxon>Bacillati</taxon>
        <taxon>Actinomycetota</taxon>
        <taxon>Actinomycetes</taxon>
        <taxon>Micrococcales</taxon>
        <taxon>Intrasporangiaceae</taxon>
        <taxon>Nostocoides</taxon>
    </lineage>
</organism>